<evidence type="ECO:0000313" key="2">
    <source>
        <dbReference type="Proteomes" id="UP000240246"/>
    </source>
</evidence>
<gene>
    <name evidence="1" type="ORF">SEA_CUKE_104</name>
</gene>
<accession>A0A2L1IWY2</accession>
<dbReference type="EMBL" id="MG757156">
    <property type="protein sequence ID" value="AVD99720.1"/>
    <property type="molecule type" value="Genomic_DNA"/>
</dbReference>
<name>A0A2L1IWY2_9CAUD</name>
<sequence length="73" mass="8511">MARIDVPTLQCDRCKWTTQDQQEMSKFNTITGQWDGYQSSKEKWDLCESCWKSLVEEFLGNHPVKALVRLTNG</sequence>
<protein>
    <submittedName>
        <fullName evidence="1">Uncharacterized protein</fullName>
    </submittedName>
</protein>
<reference evidence="2" key="1">
    <citation type="submission" date="2018-01" db="EMBL/GenBank/DDBJ databases">
        <authorList>
            <person name="Gaut B.S."/>
            <person name="Morton B.R."/>
            <person name="Clegg M.T."/>
            <person name="Duvall M.R."/>
        </authorList>
    </citation>
    <scope>NUCLEOTIDE SEQUENCE [LARGE SCALE GENOMIC DNA]</scope>
</reference>
<keyword evidence="2" id="KW-1185">Reference proteome</keyword>
<organism evidence="1 2">
    <name type="scientific">Mycobacterium phage Cuke</name>
    <dbReference type="NCBI Taxonomy" id="2079417"/>
    <lineage>
        <taxon>Viruses</taxon>
        <taxon>Duplodnaviria</taxon>
        <taxon>Heunggongvirae</taxon>
        <taxon>Uroviricota</taxon>
        <taxon>Caudoviricetes</taxon>
        <taxon>Cukevirus</taxon>
        <taxon>Cukevirus cuke</taxon>
    </lineage>
</organism>
<proteinExistence type="predicted"/>
<dbReference type="Proteomes" id="UP000240246">
    <property type="component" value="Segment"/>
</dbReference>
<evidence type="ECO:0000313" key="1">
    <source>
        <dbReference type="EMBL" id="AVD99720.1"/>
    </source>
</evidence>